<evidence type="ECO:0000256" key="1">
    <source>
        <dbReference type="ARBA" id="ARBA00022755"/>
    </source>
</evidence>
<dbReference type="OrthoDB" id="9791908at2"/>
<dbReference type="GO" id="GO:0034023">
    <property type="term" value="F:5-(carboxyamino)imidazole ribonucleotide mutase activity"/>
    <property type="evidence" value="ECO:0007669"/>
    <property type="project" value="UniProtKB-UniRule"/>
</dbReference>
<keyword evidence="8" id="KW-1185">Reference proteome</keyword>
<organism evidence="7 8">
    <name type="scientific">Ruminiclostridium sufflavum DSM 19573</name>
    <dbReference type="NCBI Taxonomy" id="1121337"/>
    <lineage>
        <taxon>Bacteria</taxon>
        <taxon>Bacillati</taxon>
        <taxon>Bacillota</taxon>
        <taxon>Clostridia</taxon>
        <taxon>Eubacteriales</taxon>
        <taxon>Oscillospiraceae</taxon>
        <taxon>Ruminiclostridium</taxon>
    </lineage>
</organism>
<dbReference type="AlphaFoldDB" id="A0A318Y4G6"/>
<protein>
    <recommendedName>
        <fullName evidence="3 4">N5-carboxyaminoimidazole ribonucleotide mutase</fullName>
        <shortName evidence="3 4">N5-CAIR mutase</shortName>
        <ecNumber evidence="3 4">5.4.99.18</ecNumber>
    </recommendedName>
    <alternativeName>
        <fullName evidence="3">5-(carboxyamino)imidazole ribonucleotide mutase</fullName>
    </alternativeName>
</protein>
<feature type="binding site" evidence="3 5">
    <location>
        <position position="45"/>
    </location>
    <ligand>
        <name>substrate</name>
    </ligand>
</feature>
<evidence type="ECO:0000256" key="5">
    <source>
        <dbReference type="PIRSR" id="PIRSR001338-1"/>
    </source>
</evidence>
<dbReference type="EMBL" id="QKMR01000015">
    <property type="protein sequence ID" value="PYG86931.1"/>
    <property type="molecule type" value="Genomic_DNA"/>
</dbReference>
<dbReference type="UniPathway" id="UPA00074">
    <property type="reaction ID" value="UER00943"/>
</dbReference>
<comment type="similarity">
    <text evidence="3">Belongs to the AIR carboxylase family. Class I subfamily.</text>
</comment>
<sequence length="170" mass="18048">MCVSKDAKVAVVMGSDSDLSVMKSCIRILRDFEIDCEVMVCSAHRTPEKAADFAKNAHIDGVDVIIAAAGKAAHLAGVLAAHTPVPVIGVPIKSSTMDGLDSLLSTVQMPSGIPVATVAIDGAENAALLAVQMLSIAYHDLRHKMLAYKRSLAEKVEKKNEDLQKKLAEI</sequence>
<evidence type="ECO:0000259" key="6">
    <source>
        <dbReference type="SMART" id="SM01001"/>
    </source>
</evidence>
<evidence type="ECO:0000256" key="4">
    <source>
        <dbReference type="PIRNR" id="PIRNR001338"/>
    </source>
</evidence>
<dbReference type="SMART" id="SM01001">
    <property type="entry name" value="AIRC"/>
    <property type="match status" value="1"/>
</dbReference>
<feature type="binding site" evidence="3 5">
    <location>
        <position position="15"/>
    </location>
    <ligand>
        <name>substrate</name>
    </ligand>
</feature>
<keyword evidence="1 3" id="KW-0658">Purine biosynthesis</keyword>
<comment type="caution">
    <text evidence="7">The sequence shown here is derived from an EMBL/GenBank/DDBJ whole genome shotgun (WGS) entry which is preliminary data.</text>
</comment>
<accession>A0A318Y4G6</accession>
<proteinExistence type="inferred from homology"/>
<dbReference type="NCBIfam" id="TIGR01162">
    <property type="entry name" value="purE"/>
    <property type="match status" value="1"/>
</dbReference>
<dbReference type="PIRSF" id="PIRSF001338">
    <property type="entry name" value="AIR_carboxylase"/>
    <property type="match status" value="1"/>
</dbReference>
<feature type="domain" description="PurE" evidence="6">
    <location>
        <begin position="7"/>
        <end position="156"/>
    </location>
</feature>
<dbReference type="EC" id="5.4.99.18" evidence="3 4"/>
<keyword evidence="2 3" id="KW-0413">Isomerase</keyword>
<comment type="function">
    <text evidence="3 4">Catalyzes the conversion of N5-carboxyaminoimidazole ribonucleotide (N5-CAIR) to 4-carboxy-5-aminoimidazole ribonucleotide (CAIR).</text>
</comment>
<reference evidence="7 8" key="1">
    <citation type="submission" date="2018-06" db="EMBL/GenBank/DDBJ databases">
        <title>Genomic Encyclopedia of Type Strains, Phase I: the one thousand microbial genomes (KMG-I) project.</title>
        <authorList>
            <person name="Kyrpides N."/>
        </authorList>
    </citation>
    <scope>NUCLEOTIDE SEQUENCE [LARGE SCALE GENOMIC DNA]</scope>
    <source>
        <strain evidence="7 8">DSM 19573</strain>
    </source>
</reference>
<evidence type="ECO:0000313" key="7">
    <source>
        <dbReference type="EMBL" id="PYG86931.1"/>
    </source>
</evidence>
<dbReference type="Proteomes" id="UP000248132">
    <property type="component" value="Unassembled WGS sequence"/>
</dbReference>
<evidence type="ECO:0000313" key="8">
    <source>
        <dbReference type="Proteomes" id="UP000248132"/>
    </source>
</evidence>
<comment type="pathway">
    <text evidence="3 4">Purine metabolism; IMP biosynthesis via de novo pathway; 5-amino-1-(5-phospho-D-ribosyl)imidazole-4-carboxylate from 5-amino-1-(5-phospho-D-ribosyl)imidazole (N5-CAIR route): step 2/2.</text>
</comment>
<feature type="binding site" evidence="3 5">
    <location>
        <position position="18"/>
    </location>
    <ligand>
        <name>substrate</name>
    </ligand>
</feature>
<evidence type="ECO:0000256" key="2">
    <source>
        <dbReference type="ARBA" id="ARBA00023235"/>
    </source>
</evidence>
<dbReference type="SUPFAM" id="SSF52255">
    <property type="entry name" value="N5-CAIR mutase (phosphoribosylaminoimidazole carboxylase, PurE)"/>
    <property type="match status" value="1"/>
</dbReference>
<dbReference type="PANTHER" id="PTHR23046:SF2">
    <property type="entry name" value="PHOSPHORIBOSYLAMINOIMIDAZOLE CARBOXYLASE"/>
    <property type="match status" value="1"/>
</dbReference>
<evidence type="ECO:0000256" key="3">
    <source>
        <dbReference type="HAMAP-Rule" id="MF_01929"/>
    </source>
</evidence>
<dbReference type="HAMAP" id="MF_01929">
    <property type="entry name" value="PurE_classI"/>
    <property type="match status" value="1"/>
</dbReference>
<dbReference type="PANTHER" id="PTHR23046">
    <property type="entry name" value="PHOSPHORIBOSYLAMINOIMIDAZOLE CARBOXYLASE CATALYTIC SUBUNIT"/>
    <property type="match status" value="1"/>
</dbReference>
<dbReference type="InterPro" id="IPR024694">
    <property type="entry name" value="PurE_prokaryotes"/>
</dbReference>
<dbReference type="RefSeq" id="WP_110462566.1">
    <property type="nucleotide sequence ID" value="NZ_QKMR01000015.1"/>
</dbReference>
<gene>
    <name evidence="3" type="primary">purE</name>
    <name evidence="7" type="ORF">LY28_02552</name>
</gene>
<dbReference type="InterPro" id="IPR000031">
    <property type="entry name" value="PurE_dom"/>
</dbReference>
<dbReference type="Gene3D" id="3.40.50.1970">
    <property type="match status" value="1"/>
</dbReference>
<dbReference type="InterPro" id="IPR033747">
    <property type="entry name" value="PurE_ClassI"/>
</dbReference>
<comment type="catalytic activity">
    <reaction evidence="3 4">
        <text>5-carboxyamino-1-(5-phospho-D-ribosyl)imidazole + H(+) = 5-amino-1-(5-phospho-D-ribosyl)imidazole-4-carboxylate</text>
        <dbReference type="Rhea" id="RHEA:13193"/>
        <dbReference type="ChEBI" id="CHEBI:15378"/>
        <dbReference type="ChEBI" id="CHEBI:58730"/>
        <dbReference type="ChEBI" id="CHEBI:77657"/>
        <dbReference type="EC" id="5.4.99.18"/>
    </reaction>
</comment>
<name>A0A318Y4G6_9FIRM</name>
<dbReference type="Pfam" id="PF00731">
    <property type="entry name" value="AIRC"/>
    <property type="match status" value="1"/>
</dbReference>
<dbReference type="GO" id="GO:0006189">
    <property type="term" value="P:'de novo' IMP biosynthetic process"/>
    <property type="evidence" value="ECO:0007669"/>
    <property type="project" value="UniProtKB-UniRule"/>
</dbReference>